<feature type="compositionally biased region" description="Basic residues" evidence="4">
    <location>
        <begin position="761"/>
        <end position="770"/>
    </location>
</feature>
<organism evidence="7">
    <name type="scientific">Strongyloides stercoralis</name>
    <name type="common">Threadworm</name>
    <dbReference type="NCBI Taxonomy" id="6248"/>
    <lineage>
        <taxon>Eukaryota</taxon>
        <taxon>Metazoa</taxon>
        <taxon>Ecdysozoa</taxon>
        <taxon>Nematoda</taxon>
        <taxon>Chromadorea</taxon>
        <taxon>Rhabditida</taxon>
        <taxon>Tylenchina</taxon>
        <taxon>Panagrolaimomorpha</taxon>
        <taxon>Strongyloidoidea</taxon>
        <taxon>Strongyloididae</taxon>
        <taxon>Strongyloides</taxon>
    </lineage>
</organism>
<evidence type="ECO:0000256" key="3">
    <source>
        <dbReference type="PROSITE-ProRule" id="PRU01379"/>
    </source>
</evidence>
<dbReference type="SUPFAM" id="SSF53187">
    <property type="entry name" value="Zn-dependent exopeptidases"/>
    <property type="match status" value="1"/>
</dbReference>
<feature type="active site" description="Proton donor/acceptor" evidence="3">
    <location>
        <position position="1318"/>
    </location>
</feature>
<dbReference type="Pfam" id="PF00246">
    <property type="entry name" value="Peptidase_M14"/>
    <property type="match status" value="1"/>
</dbReference>
<dbReference type="InterPro" id="IPR050821">
    <property type="entry name" value="Cytosolic_carboxypeptidase"/>
</dbReference>
<dbReference type="GO" id="GO:0004181">
    <property type="term" value="F:metallocarboxypeptidase activity"/>
    <property type="evidence" value="ECO:0007669"/>
    <property type="project" value="InterPro"/>
</dbReference>
<dbReference type="GO" id="GO:0008270">
    <property type="term" value="F:zinc ion binding"/>
    <property type="evidence" value="ECO:0007669"/>
    <property type="project" value="InterPro"/>
</dbReference>
<feature type="domain" description="Peptidase M14" evidence="5">
    <location>
        <begin position="1078"/>
        <end position="1354"/>
    </location>
</feature>
<evidence type="ECO:0000256" key="4">
    <source>
        <dbReference type="SAM" id="MobiDB-lite"/>
    </source>
</evidence>
<evidence type="ECO:0000256" key="2">
    <source>
        <dbReference type="ARBA" id="ARBA00005988"/>
    </source>
</evidence>
<dbReference type="PANTHER" id="PTHR12756">
    <property type="entry name" value="CYTOSOLIC CARBOXYPEPTIDASE"/>
    <property type="match status" value="1"/>
</dbReference>
<dbReference type="AlphaFoldDB" id="A0A0K0DVA7"/>
<evidence type="ECO:0000259" key="5">
    <source>
        <dbReference type="PROSITE" id="PS52035"/>
    </source>
</evidence>
<dbReference type="InterPro" id="IPR000834">
    <property type="entry name" value="Peptidase_M14"/>
</dbReference>
<comment type="similarity">
    <text evidence="2 3">Belongs to the peptidase M14 family.</text>
</comment>
<dbReference type="Gene3D" id="2.60.40.3120">
    <property type="match status" value="1"/>
</dbReference>
<accession>A0A0K0DVA7</accession>
<dbReference type="PROSITE" id="PS52035">
    <property type="entry name" value="PEPTIDASE_M14"/>
    <property type="match status" value="1"/>
</dbReference>
<dbReference type="PANTHER" id="PTHR12756:SF11">
    <property type="entry name" value="CYTOSOLIC CARBOXYPEPTIDASE 1"/>
    <property type="match status" value="1"/>
</dbReference>
<evidence type="ECO:0000313" key="6">
    <source>
        <dbReference type="Proteomes" id="UP000035681"/>
    </source>
</evidence>
<reference evidence="7" key="1">
    <citation type="submission" date="2015-08" db="UniProtKB">
        <authorList>
            <consortium name="WormBaseParasite"/>
        </authorList>
    </citation>
    <scope>IDENTIFICATION</scope>
</reference>
<dbReference type="InterPro" id="IPR040626">
    <property type="entry name" value="Pepdidase_M14_N"/>
</dbReference>
<feature type="region of interest" description="Disordered" evidence="4">
    <location>
        <begin position="245"/>
        <end position="287"/>
    </location>
</feature>
<proteinExistence type="inferred from homology"/>
<feature type="region of interest" description="Disordered" evidence="4">
    <location>
        <begin position="744"/>
        <end position="772"/>
    </location>
</feature>
<dbReference type="Proteomes" id="UP000035681">
    <property type="component" value="Unplaced"/>
</dbReference>
<comment type="cofactor">
    <cofactor evidence="1">
        <name>Zn(2+)</name>
        <dbReference type="ChEBI" id="CHEBI:29105"/>
    </cofactor>
</comment>
<evidence type="ECO:0000256" key="1">
    <source>
        <dbReference type="ARBA" id="ARBA00001947"/>
    </source>
</evidence>
<name>A0A0K0DVA7_STRER</name>
<dbReference type="WBParaSite" id="SSTP_0000117300.1">
    <property type="protein sequence ID" value="SSTP_0000117300.1"/>
    <property type="gene ID" value="SSTP_0000117300"/>
</dbReference>
<dbReference type="Gene3D" id="3.40.630.10">
    <property type="entry name" value="Zn peptidases"/>
    <property type="match status" value="1"/>
</dbReference>
<protein>
    <submittedName>
        <fullName evidence="8">Cytosolic carboxypeptidase N-terminal domain-containing protein</fullName>
    </submittedName>
    <submittedName>
        <fullName evidence="7">Pepdidase_M14_N domain-containing protein</fullName>
    </submittedName>
</protein>
<dbReference type="Pfam" id="PF18027">
    <property type="entry name" value="Pepdidase_M14_N"/>
    <property type="match status" value="1"/>
</dbReference>
<keyword evidence="6" id="KW-1185">Reference proteome</keyword>
<dbReference type="WBParaSite" id="TCONS_00010699.p1">
    <property type="protein sequence ID" value="TCONS_00010699.p1"/>
    <property type="gene ID" value="XLOC_004191"/>
</dbReference>
<feature type="compositionally biased region" description="Polar residues" evidence="4">
    <location>
        <begin position="258"/>
        <end position="270"/>
    </location>
</feature>
<dbReference type="GO" id="GO:0006508">
    <property type="term" value="P:proteolysis"/>
    <property type="evidence" value="ECO:0007669"/>
    <property type="project" value="InterPro"/>
</dbReference>
<evidence type="ECO:0000313" key="8">
    <source>
        <dbReference type="WBParaSite" id="TCONS_00010699.p1"/>
    </source>
</evidence>
<sequence>MKYFKHLYTWHSTFIQYFSNLFKRRQLIKNTLSEKIIDKPDKNMNIQPVVKLSYSSLLSSSKRIPMIKFNRKGPMLKFIPDKFPISLVSSVATSKSNFEQVGKTSMGSRINESELPLRYRRSLISEDECIVINNGGVERSMNILFYDYYELNGRNEESSSNVTPDELANLFILLIDHIMNSCSKEEEEKLAKVIEGIFTKTLQCKPSSYFFITSRKYNQYISPSKVFSISNFIKTPVNKSLSNDDIRKKNFKKHRTKSSCSSEYNNPENDTQNKKQKSNKNDLLKGTNNSKNKSDWISQDEILIKILKTITLAKCQLSIILFCKLLNGFVYYCKPQLTQSRLKRFAKIDAANYLLSCLKHKMSSYENPTMMKIATVDALAMVTLYLCSKDNKLSIKTRLMGLLPIFANVIVNINYMSCTLNVTLFILRTLKSPRNIQSIGRIKGFCSNIINTLSPILQSPSIILYNSISDSIEITKVERLLEIIYCLSKNKKNKSIFVDCGGIQMTKDLFEKYFFQQLNDTSTIKLVNQEICLFLIATIRLFAKTRKSKQILIELKILNMCEKFLSELDLQLSMTNDQNVVRRLQSLQDSLCALCMRCLPNKQFFILPSESPPLQFILSDEGIDNNDQLKNKNLCTVNKDFENDSCNLSLEKCIPKNQKCMFNNINDNQINESKETNLFSSSIQDGECNDESNDSFNFNNTLLLSDSDDDNIDEEDEAIISSQCSAEFSPSAIDLDESELLIFDDEDSPENVSNSSIKKSLSSKKNKKNSGKISKSFNSMEVFYNKSNISKNEIEVNYSKYFDEFKEKKNNADNKIGYKDYTQTITSKCNEIHSVGRFVKIAYPEFIDPSLHYSQDEMLLSNKDAMKNMIKDNLQRHNCYDKKLKCMEKNDYPKLVYNLDELVTNGSYPNKLSNTDREEVGIKSHEHDHLLFESRFESGNLRRAYQMDSRFYQLIISPDINQKSHHYQWFYFQVSNVKCDHEYTFEIVNCLKSTSMFSHGMQPVMYSVIDSLNPSKKGWHRTGSNICYFRNLYTLNLRNDEANENDDKGADKVRYFYTIRFSIKFKYQNDICYIAYHYPYTFSFLQATLERLISKKRNKIYYRIDEVGKSLNKNSMKLVTITADPFDSNREIVVISARVHPGETNSSWIMHGILKFLLNNEDEKAHLLREKFIFKIFPMLNPDGVINGSHRCSLSGNDLNRTWHSPIKNIHPEIYHSKGVIQYSVEILKKKPYVFIDLHGHSRKSNIFIFGNNPEESWLDDDSTKINEEFMKLPEILESTSPAFSISDSRFTIAKSKESSARIALWRQFGIERCYTMESTYCGFDKKDYEGKQINISHLEKMGIDLCLSFLPLLKTNLIQKK</sequence>
<evidence type="ECO:0000313" key="7">
    <source>
        <dbReference type="WBParaSite" id="SSTP_0000117300.1"/>
    </source>
</evidence>
<dbReference type="STRING" id="6248.A0A0K0DVA7"/>